<comment type="caution">
    <text evidence="1">The sequence shown here is derived from an EMBL/GenBank/DDBJ whole genome shotgun (WGS) entry which is preliminary data.</text>
</comment>
<accession>A0A329SXM0</accession>
<protein>
    <submittedName>
        <fullName evidence="1">Uncharacterized protein</fullName>
    </submittedName>
</protein>
<organism evidence="1 2">
    <name type="scientific">Phytophthora cactorum</name>
    <dbReference type="NCBI Taxonomy" id="29920"/>
    <lineage>
        <taxon>Eukaryota</taxon>
        <taxon>Sar</taxon>
        <taxon>Stramenopiles</taxon>
        <taxon>Oomycota</taxon>
        <taxon>Peronosporomycetes</taxon>
        <taxon>Peronosporales</taxon>
        <taxon>Peronosporaceae</taxon>
        <taxon>Phytophthora</taxon>
    </lineage>
</organism>
<reference evidence="1 2" key="1">
    <citation type="submission" date="2018-01" db="EMBL/GenBank/DDBJ databases">
        <title>Draft genome of the strawberry crown rot pathogen Phytophthora cactorum.</title>
        <authorList>
            <person name="Armitage A.D."/>
            <person name="Lysoe E."/>
            <person name="Nellist C.F."/>
            <person name="Harrison R.J."/>
            <person name="Brurberg M.B."/>
        </authorList>
    </citation>
    <scope>NUCLEOTIDE SEQUENCE [LARGE SCALE GENOMIC DNA]</scope>
    <source>
        <strain evidence="1 2">10300</strain>
    </source>
</reference>
<evidence type="ECO:0000313" key="1">
    <source>
        <dbReference type="EMBL" id="RAW41627.1"/>
    </source>
</evidence>
<keyword evidence="2" id="KW-1185">Reference proteome</keyword>
<gene>
    <name evidence="1" type="ORF">PC110_g2150</name>
</gene>
<dbReference type="Proteomes" id="UP000251314">
    <property type="component" value="Unassembled WGS sequence"/>
</dbReference>
<proteinExistence type="predicted"/>
<evidence type="ECO:0000313" key="2">
    <source>
        <dbReference type="Proteomes" id="UP000251314"/>
    </source>
</evidence>
<dbReference type="VEuPathDB" id="FungiDB:PC110_g2150"/>
<name>A0A329SXM0_9STRA</name>
<dbReference type="AlphaFoldDB" id="A0A329SXM0"/>
<sequence length="41" mass="4157">MVLIAVAMALLAFLAPGAVLVSVLHKGTPSRFGCLSANIFG</sequence>
<dbReference type="EMBL" id="MJFZ01000027">
    <property type="protein sequence ID" value="RAW41627.1"/>
    <property type="molecule type" value="Genomic_DNA"/>
</dbReference>